<accession>A0A397IE17</accession>
<evidence type="ECO:0000313" key="3">
    <source>
        <dbReference type="Proteomes" id="UP000266861"/>
    </source>
</evidence>
<organism evidence="2 3">
    <name type="scientific">Diversispora epigaea</name>
    <dbReference type="NCBI Taxonomy" id="1348612"/>
    <lineage>
        <taxon>Eukaryota</taxon>
        <taxon>Fungi</taxon>
        <taxon>Fungi incertae sedis</taxon>
        <taxon>Mucoromycota</taxon>
        <taxon>Glomeromycotina</taxon>
        <taxon>Glomeromycetes</taxon>
        <taxon>Diversisporales</taxon>
        <taxon>Diversisporaceae</taxon>
        <taxon>Diversispora</taxon>
    </lineage>
</organism>
<dbReference type="Proteomes" id="UP000266861">
    <property type="component" value="Unassembled WGS sequence"/>
</dbReference>
<reference evidence="2 3" key="1">
    <citation type="submission" date="2018-08" db="EMBL/GenBank/DDBJ databases">
        <title>Genome and evolution of the arbuscular mycorrhizal fungus Diversispora epigaea (formerly Glomus versiforme) and its bacterial endosymbionts.</title>
        <authorList>
            <person name="Sun X."/>
            <person name="Fei Z."/>
            <person name="Harrison M."/>
        </authorList>
    </citation>
    <scope>NUCLEOTIDE SEQUENCE [LARGE SCALE GENOMIC DNA]</scope>
    <source>
        <strain evidence="2 3">IT104</strain>
    </source>
</reference>
<keyword evidence="3" id="KW-1185">Reference proteome</keyword>
<keyword evidence="1" id="KW-0732">Signal</keyword>
<dbReference type="AlphaFoldDB" id="A0A397IE17"/>
<proteinExistence type="predicted"/>
<protein>
    <submittedName>
        <fullName evidence="2">Uncharacterized protein</fullName>
    </submittedName>
</protein>
<evidence type="ECO:0000313" key="2">
    <source>
        <dbReference type="EMBL" id="RHZ71343.1"/>
    </source>
</evidence>
<comment type="caution">
    <text evidence="2">The sequence shown here is derived from an EMBL/GenBank/DDBJ whole genome shotgun (WGS) entry which is preliminary data.</text>
</comment>
<dbReference type="EMBL" id="PQFF01000237">
    <property type="protein sequence ID" value="RHZ71343.1"/>
    <property type="molecule type" value="Genomic_DNA"/>
</dbReference>
<feature type="chain" id="PRO_5017373870" evidence="1">
    <location>
        <begin position="23"/>
        <end position="116"/>
    </location>
</feature>
<sequence>MLSRLFLISTLLLVGITTVARGVPAAEIIEGIKAVKFPQMESGNLTLNRRFIKGVPGLPQCPDANHPDLVSSFCLNAKTITALCGDSKNPQDPAGFITPCPNKTVCMDFKTAPTPP</sequence>
<gene>
    <name evidence="2" type="ORF">Glove_259g14</name>
</gene>
<name>A0A397IE17_9GLOM</name>
<evidence type="ECO:0000256" key="1">
    <source>
        <dbReference type="SAM" id="SignalP"/>
    </source>
</evidence>
<feature type="signal peptide" evidence="1">
    <location>
        <begin position="1"/>
        <end position="22"/>
    </location>
</feature>